<keyword evidence="1" id="KW-0472">Membrane</keyword>
<keyword evidence="1" id="KW-0812">Transmembrane</keyword>
<feature type="transmembrane region" description="Helical" evidence="1">
    <location>
        <begin position="177"/>
        <end position="200"/>
    </location>
</feature>
<protein>
    <recommendedName>
        <fullName evidence="4">Conjugal transfer protein TraX</fullName>
    </recommendedName>
</protein>
<evidence type="ECO:0000313" key="3">
    <source>
        <dbReference type="Proteomes" id="UP000266376"/>
    </source>
</evidence>
<evidence type="ECO:0008006" key="4">
    <source>
        <dbReference type="Google" id="ProtNLM"/>
    </source>
</evidence>
<sequence length="234" mass="26545">MNRDQIKFLAIITMTCNHIANIFLTPGTLLFEVMIDIGYFTAITMCYFLVEGYDYTHDKKKYGERLLLFGVISFIPFCLAFGMIQMNMLCTLFLCFLILKVMEMSIGKWEKWIVILIIIFVSLYSDWALLAPVFTILFAKSKENRIKTAISFGIGACLFAGFNYLSNLESMSTGGALIHALCSGIGPVAAGIIILFCYNGKKSDHAGKASKWFFYIYYPAHLLFLWALHQLCML</sequence>
<dbReference type="AlphaFoldDB" id="A0A395XRG4"/>
<dbReference type="InterPro" id="IPR008875">
    <property type="entry name" value="TraX"/>
</dbReference>
<evidence type="ECO:0000313" key="2">
    <source>
        <dbReference type="EMBL" id="RGW53885.1"/>
    </source>
</evidence>
<organism evidence="2 3">
    <name type="scientific">Dorea formicigenerans</name>
    <dbReference type="NCBI Taxonomy" id="39486"/>
    <lineage>
        <taxon>Bacteria</taxon>
        <taxon>Bacillati</taxon>
        <taxon>Bacillota</taxon>
        <taxon>Clostridia</taxon>
        <taxon>Lachnospirales</taxon>
        <taxon>Lachnospiraceae</taxon>
        <taxon>Dorea</taxon>
    </lineage>
</organism>
<feature type="transmembrane region" description="Helical" evidence="1">
    <location>
        <begin position="111"/>
        <end position="139"/>
    </location>
</feature>
<feature type="transmembrane region" description="Helical" evidence="1">
    <location>
        <begin position="212"/>
        <end position="229"/>
    </location>
</feature>
<feature type="transmembrane region" description="Helical" evidence="1">
    <location>
        <begin position="66"/>
        <end position="99"/>
    </location>
</feature>
<feature type="transmembrane region" description="Helical" evidence="1">
    <location>
        <begin position="146"/>
        <end position="165"/>
    </location>
</feature>
<name>A0A395XRG4_9FIRM</name>
<comment type="caution">
    <text evidence="2">The sequence shown here is derived from an EMBL/GenBank/DDBJ whole genome shotgun (WGS) entry which is preliminary data.</text>
</comment>
<gene>
    <name evidence="2" type="ORF">DWV67_07295</name>
</gene>
<reference evidence="2 3" key="1">
    <citation type="submission" date="2018-08" db="EMBL/GenBank/DDBJ databases">
        <title>A genome reference for cultivated species of the human gut microbiota.</title>
        <authorList>
            <person name="Zou Y."/>
            <person name="Xue W."/>
            <person name="Luo G."/>
        </authorList>
    </citation>
    <scope>NUCLEOTIDE SEQUENCE [LARGE SCALE GENOMIC DNA]</scope>
    <source>
        <strain evidence="2 3">AF12-11</strain>
    </source>
</reference>
<evidence type="ECO:0000256" key="1">
    <source>
        <dbReference type="SAM" id="Phobius"/>
    </source>
</evidence>
<dbReference type="Proteomes" id="UP000266376">
    <property type="component" value="Unassembled WGS sequence"/>
</dbReference>
<dbReference type="EMBL" id="QSAJ01000014">
    <property type="protein sequence ID" value="RGW53885.1"/>
    <property type="molecule type" value="Genomic_DNA"/>
</dbReference>
<keyword evidence="1" id="KW-1133">Transmembrane helix</keyword>
<dbReference type="Pfam" id="PF05857">
    <property type="entry name" value="TraX"/>
    <property type="match status" value="1"/>
</dbReference>
<proteinExistence type="predicted"/>
<accession>A0A395XRG4</accession>